<feature type="region of interest" description="Disordered" evidence="1">
    <location>
        <begin position="184"/>
        <end position="204"/>
    </location>
</feature>
<evidence type="ECO:0000313" key="3">
    <source>
        <dbReference type="EMBL" id="CAF3993699.1"/>
    </source>
</evidence>
<protein>
    <submittedName>
        <fullName evidence="2">Uncharacterized protein</fullName>
    </submittedName>
</protein>
<comment type="caution">
    <text evidence="2">The sequence shown here is derived from an EMBL/GenBank/DDBJ whole genome shotgun (WGS) entry which is preliminary data.</text>
</comment>
<gene>
    <name evidence="2" type="ORF">GPM918_LOCUS25175</name>
    <name evidence="3" type="ORF">SRO942_LOCUS25181</name>
</gene>
<dbReference type="OrthoDB" id="9992534at2759"/>
<evidence type="ECO:0000313" key="4">
    <source>
        <dbReference type="Proteomes" id="UP000663829"/>
    </source>
</evidence>
<dbReference type="EMBL" id="CAJNOQ010009668">
    <property type="protein sequence ID" value="CAF1231036.1"/>
    <property type="molecule type" value="Genomic_DNA"/>
</dbReference>
<evidence type="ECO:0000313" key="2">
    <source>
        <dbReference type="EMBL" id="CAF1231036.1"/>
    </source>
</evidence>
<keyword evidence="4" id="KW-1185">Reference proteome</keyword>
<proteinExistence type="predicted"/>
<dbReference type="Proteomes" id="UP000663829">
    <property type="component" value="Unassembled WGS sequence"/>
</dbReference>
<organism evidence="2 4">
    <name type="scientific">Didymodactylos carnosus</name>
    <dbReference type="NCBI Taxonomy" id="1234261"/>
    <lineage>
        <taxon>Eukaryota</taxon>
        <taxon>Metazoa</taxon>
        <taxon>Spiralia</taxon>
        <taxon>Gnathifera</taxon>
        <taxon>Rotifera</taxon>
        <taxon>Eurotatoria</taxon>
        <taxon>Bdelloidea</taxon>
        <taxon>Philodinida</taxon>
        <taxon>Philodinidae</taxon>
        <taxon>Didymodactylos</taxon>
    </lineage>
</organism>
<accession>A0A814YKZ3</accession>
<dbReference type="Proteomes" id="UP000681722">
    <property type="component" value="Unassembled WGS sequence"/>
</dbReference>
<evidence type="ECO:0000256" key="1">
    <source>
        <dbReference type="SAM" id="MobiDB-lite"/>
    </source>
</evidence>
<dbReference type="AlphaFoldDB" id="A0A814YKZ3"/>
<reference evidence="2" key="1">
    <citation type="submission" date="2021-02" db="EMBL/GenBank/DDBJ databases">
        <authorList>
            <person name="Nowell W R."/>
        </authorList>
    </citation>
    <scope>NUCLEOTIDE SEQUENCE</scope>
</reference>
<sequence>MGTYVRIASTSATSSSSTTTTTAITVSLANTCANCLYSFTAPQFPSFTLPAAQPNSPGDQQLNLNNNIRLSNGSALNAGQGCNGGRSSGEYAYLNESNGQWMTSYPDVNGRPADLNVFYATAQSALNVATLQTNYANLALFLTCKTIRLNITCNNGQKGCIYFTVNCTAKQGNTSVCSMGSSSTSATVTSSNTPSQSTATTASTETSVASSSTSTISTTTCTATVEIGIGCFDDADCPPGAFCDTAGVCASVIPC</sequence>
<name>A0A814YKZ3_9BILA</name>
<dbReference type="EMBL" id="CAJOBC010009673">
    <property type="protein sequence ID" value="CAF3993699.1"/>
    <property type="molecule type" value="Genomic_DNA"/>
</dbReference>